<comment type="catalytic activity">
    <reaction evidence="11">
        <text>L-seryl-[protein] + ATP = O-phospho-L-seryl-[protein] + ADP + H(+)</text>
        <dbReference type="Rhea" id="RHEA:17989"/>
        <dbReference type="Rhea" id="RHEA-COMP:9863"/>
        <dbReference type="Rhea" id="RHEA-COMP:11604"/>
        <dbReference type="ChEBI" id="CHEBI:15378"/>
        <dbReference type="ChEBI" id="CHEBI:29999"/>
        <dbReference type="ChEBI" id="CHEBI:30616"/>
        <dbReference type="ChEBI" id="CHEBI:83421"/>
        <dbReference type="ChEBI" id="CHEBI:456216"/>
        <dbReference type="EC" id="2.7.11.17"/>
    </reaction>
</comment>
<dbReference type="FunFam" id="3.30.200.20:FF:000429">
    <property type="entry name" value="Calcium/calmodulin-dependent protein kinase kinase"/>
    <property type="match status" value="1"/>
</dbReference>
<dbReference type="OrthoDB" id="68483at2759"/>
<dbReference type="Pfam" id="PF00069">
    <property type="entry name" value="Pkinase"/>
    <property type="match status" value="1"/>
</dbReference>
<dbReference type="RefSeq" id="XP_008180229.1">
    <property type="nucleotide sequence ID" value="XM_008182007.2"/>
</dbReference>
<evidence type="ECO:0000256" key="11">
    <source>
        <dbReference type="ARBA" id="ARBA00047430"/>
    </source>
</evidence>
<evidence type="ECO:0000256" key="3">
    <source>
        <dbReference type="ARBA" id="ARBA00022490"/>
    </source>
</evidence>
<evidence type="ECO:0000256" key="10">
    <source>
        <dbReference type="ARBA" id="ARBA00047307"/>
    </source>
</evidence>
<dbReference type="InterPro" id="IPR017441">
    <property type="entry name" value="Protein_kinase_ATP_BS"/>
</dbReference>
<keyword evidence="5" id="KW-0808">Transferase</keyword>
<evidence type="ECO:0000256" key="2">
    <source>
        <dbReference type="ARBA" id="ARBA00012434"/>
    </source>
</evidence>
<dbReference type="Proteomes" id="UP000007819">
    <property type="component" value="Chromosome A3"/>
</dbReference>
<dbReference type="Gene3D" id="1.10.510.10">
    <property type="entry name" value="Transferase(Phosphotransferase) domain 1"/>
    <property type="match status" value="1"/>
</dbReference>
<dbReference type="AlphaFoldDB" id="A0A8R1X1U0"/>
<dbReference type="SUPFAM" id="SSF56112">
    <property type="entry name" value="Protein kinase-like (PK-like)"/>
    <property type="match status" value="1"/>
</dbReference>
<evidence type="ECO:0000256" key="4">
    <source>
        <dbReference type="ARBA" id="ARBA00022527"/>
    </source>
</evidence>
<feature type="domain" description="Protein kinase" evidence="14">
    <location>
        <begin position="179"/>
        <end position="451"/>
    </location>
</feature>
<evidence type="ECO:0000313" key="15">
    <source>
        <dbReference type="EnsemblMetazoa" id="XP_008180229.1"/>
    </source>
</evidence>
<evidence type="ECO:0000259" key="14">
    <source>
        <dbReference type="PROSITE" id="PS50011"/>
    </source>
</evidence>
<proteinExistence type="predicted"/>
<dbReference type="PROSITE" id="PS50011">
    <property type="entry name" value="PROTEIN_KINASE_DOM"/>
    <property type="match status" value="1"/>
</dbReference>
<dbReference type="PANTHER" id="PTHR24346:SF77">
    <property type="entry name" value="SERINE THREONINE PROTEIN KINASE"/>
    <property type="match status" value="1"/>
</dbReference>
<dbReference type="InterPro" id="IPR011009">
    <property type="entry name" value="Kinase-like_dom_sf"/>
</dbReference>
<evidence type="ECO:0000256" key="6">
    <source>
        <dbReference type="ARBA" id="ARBA00022741"/>
    </source>
</evidence>
<evidence type="ECO:0000256" key="5">
    <source>
        <dbReference type="ARBA" id="ARBA00022679"/>
    </source>
</evidence>
<evidence type="ECO:0000256" key="8">
    <source>
        <dbReference type="ARBA" id="ARBA00022840"/>
    </source>
</evidence>
<evidence type="ECO:0000256" key="12">
    <source>
        <dbReference type="PROSITE-ProRule" id="PRU10141"/>
    </source>
</evidence>
<evidence type="ECO:0000256" key="1">
    <source>
        <dbReference type="ARBA" id="ARBA00004496"/>
    </source>
</evidence>
<dbReference type="GO" id="GO:0005634">
    <property type="term" value="C:nucleus"/>
    <property type="evidence" value="ECO:0007669"/>
    <property type="project" value="UniProtKB-ARBA"/>
</dbReference>
<keyword evidence="4" id="KW-0723">Serine/threonine-protein kinase</keyword>
<dbReference type="GO" id="GO:0005737">
    <property type="term" value="C:cytoplasm"/>
    <property type="evidence" value="ECO:0007669"/>
    <property type="project" value="UniProtKB-SubCell"/>
</dbReference>
<keyword evidence="3" id="KW-0963">Cytoplasm</keyword>
<dbReference type="Gene3D" id="3.30.200.20">
    <property type="entry name" value="Phosphorylase Kinase, domain 1"/>
    <property type="match status" value="1"/>
</dbReference>
<dbReference type="InterPro" id="IPR000719">
    <property type="entry name" value="Prot_kinase_dom"/>
</dbReference>
<dbReference type="GO" id="GO:0004683">
    <property type="term" value="F:calcium/calmodulin-dependent protein kinase activity"/>
    <property type="evidence" value="ECO:0007669"/>
    <property type="project" value="UniProtKB-EC"/>
</dbReference>
<feature type="binding site" evidence="12">
    <location>
        <position position="208"/>
    </location>
    <ligand>
        <name>ATP</name>
        <dbReference type="ChEBI" id="CHEBI:30616"/>
    </ligand>
</feature>
<comment type="catalytic activity">
    <reaction evidence="10">
        <text>L-threonyl-[protein] + ATP = O-phospho-L-threonyl-[protein] + ADP + H(+)</text>
        <dbReference type="Rhea" id="RHEA:46608"/>
        <dbReference type="Rhea" id="RHEA-COMP:11060"/>
        <dbReference type="Rhea" id="RHEA-COMP:11605"/>
        <dbReference type="ChEBI" id="CHEBI:15378"/>
        <dbReference type="ChEBI" id="CHEBI:30013"/>
        <dbReference type="ChEBI" id="CHEBI:30616"/>
        <dbReference type="ChEBI" id="CHEBI:61977"/>
        <dbReference type="ChEBI" id="CHEBI:456216"/>
        <dbReference type="EC" id="2.7.11.17"/>
    </reaction>
</comment>
<dbReference type="EC" id="2.7.11.17" evidence="2"/>
<keyword evidence="9" id="KW-0112">Calmodulin-binding</keyword>
<evidence type="ECO:0000313" key="16">
    <source>
        <dbReference type="Proteomes" id="UP000007819"/>
    </source>
</evidence>
<dbReference type="InterPro" id="IPR008271">
    <property type="entry name" value="Ser/Thr_kinase_AS"/>
</dbReference>
<dbReference type="RefSeq" id="XP_001943247.2">
    <property type="nucleotide sequence ID" value="XM_001943212.4"/>
</dbReference>
<dbReference type="GO" id="GO:0005524">
    <property type="term" value="F:ATP binding"/>
    <property type="evidence" value="ECO:0007669"/>
    <property type="project" value="UniProtKB-UniRule"/>
</dbReference>
<feature type="compositionally biased region" description="Polar residues" evidence="13">
    <location>
        <begin position="51"/>
        <end position="69"/>
    </location>
</feature>
<dbReference type="EnsemblMetazoa" id="XM_001943212.5">
    <property type="protein sequence ID" value="XP_001943247.2"/>
    <property type="gene ID" value="LOC100165620"/>
</dbReference>
<keyword evidence="16" id="KW-1185">Reference proteome</keyword>
<dbReference type="RefSeq" id="XP_008180230.1">
    <property type="nucleotide sequence ID" value="XM_008182008.2"/>
</dbReference>
<reference evidence="16" key="1">
    <citation type="submission" date="2010-06" db="EMBL/GenBank/DDBJ databases">
        <authorList>
            <person name="Jiang H."/>
            <person name="Abraham K."/>
            <person name="Ali S."/>
            <person name="Alsbrooks S.L."/>
            <person name="Anim B.N."/>
            <person name="Anosike U.S."/>
            <person name="Attaway T."/>
            <person name="Bandaranaike D.P."/>
            <person name="Battles P.K."/>
            <person name="Bell S.N."/>
            <person name="Bell A.V."/>
            <person name="Beltran B."/>
            <person name="Bickham C."/>
            <person name="Bustamante Y."/>
            <person name="Caleb T."/>
            <person name="Canada A."/>
            <person name="Cardenas V."/>
            <person name="Carter K."/>
            <person name="Chacko J."/>
            <person name="Chandrabose M.N."/>
            <person name="Chavez D."/>
            <person name="Chavez A."/>
            <person name="Chen L."/>
            <person name="Chu H.-S."/>
            <person name="Claassen K.J."/>
            <person name="Cockrell R."/>
            <person name="Collins M."/>
            <person name="Cooper J.A."/>
            <person name="Cree A."/>
            <person name="Curry S.M."/>
            <person name="Da Y."/>
            <person name="Dao M.D."/>
            <person name="Das B."/>
            <person name="Davila M.-L."/>
            <person name="Davy-Carroll L."/>
            <person name="Denson S."/>
            <person name="Dinh H."/>
            <person name="Ebong V.E."/>
            <person name="Edwards J.R."/>
            <person name="Egan A."/>
            <person name="El-Daye J."/>
            <person name="Escobedo L."/>
            <person name="Fernandez S."/>
            <person name="Fernando P.R."/>
            <person name="Flagg N."/>
            <person name="Forbes L.D."/>
            <person name="Fowler R.G."/>
            <person name="Fu Q."/>
            <person name="Gabisi R.A."/>
            <person name="Ganer J."/>
            <person name="Garbino Pronczuk A."/>
            <person name="Garcia R.M."/>
            <person name="Garner T."/>
            <person name="Garrett T.E."/>
            <person name="Gonzalez D.A."/>
            <person name="Hamid H."/>
            <person name="Hawkins E.S."/>
            <person name="Hirani K."/>
            <person name="Hogues M.E."/>
            <person name="Hollins B."/>
            <person name="Hsiao C.-H."/>
            <person name="Jabil R."/>
            <person name="James M.L."/>
            <person name="Jhangiani S.N."/>
            <person name="Johnson B."/>
            <person name="Johnson Q."/>
            <person name="Joshi V."/>
            <person name="Kalu J.B."/>
            <person name="Kam C."/>
            <person name="Kashfia A."/>
            <person name="Keebler J."/>
            <person name="Kisamo H."/>
            <person name="Kovar C.L."/>
            <person name="Lago L.A."/>
            <person name="Lai C.-Y."/>
            <person name="Laidlaw J."/>
            <person name="Lara F."/>
            <person name="Le T.-K."/>
            <person name="Lee S.L."/>
            <person name="Legall F.H."/>
            <person name="Lemon S.J."/>
            <person name="Lewis L.R."/>
            <person name="Li B."/>
            <person name="Liu Y."/>
            <person name="Liu Y.-S."/>
            <person name="Lopez J."/>
            <person name="Lozado R.J."/>
            <person name="Lu J."/>
            <person name="Madu R.C."/>
            <person name="Maheshwari M."/>
            <person name="Maheshwari R."/>
            <person name="Malloy K."/>
            <person name="Martinez E."/>
            <person name="Mathew T."/>
            <person name="Mercado I.C."/>
            <person name="Mercado C."/>
            <person name="Meyer B."/>
            <person name="Montgomery K."/>
            <person name="Morgan M.B."/>
            <person name="Munidasa M."/>
            <person name="Nazareth L.V."/>
            <person name="Nelson J."/>
            <person name="Ng B.M."/>
            <person name="Nguyen N.B."/>
            <person name="Nguyen P.Q."/>
            <person name="Nguyen T."/>
            <person name="Obregon M."/>
            <person name="Okwuonu G.O."/>
            <person name="Onwere C.G."/>
            <person name="Orozco G."/>
            <person name="Parra A."/>
            <person name="Patel S."/>
            <person name="Patil S."/>
            <person name="Perez A."/>
            <person name="Perez Y."/>
            <person name="Pham C."/>
            <person name="Primus E.L."/>
            <person name="Pu L.-L."/>
            <person name="Puazo M."/>
            <person name="Qin X."/>
            <person name="Quiroz J.B."/>
            <person name="Reese J."/>
            <person name="Richards S."/>
            <person name="Rives C.M."/>
            <person name="Robberts R."/>
            <person name="Ruiz S.J."/>
            <person name="Ruiz M.J."/>
            <person name="Santibanez J."/>
            <person name="Schneider B.W."/>
            <person name="Sisson I."/>
            <person name="Smith M."/>
            <person name="Sodergren E."/>
            <person name="Song X.-Z."/>
            <person name="Song B.B."/>
            <person name="Summersgill H."/>
            <person name="Thelus R."/>
            <person name="Thornton R.D."/>
            <person name="Trejos Z.Y."/>
            <person name="Usmani K."/>
            <person name="Vattathil S."/>
            <person name="Villasana D."/>
            <person name="Walker D.L."/>
            <person name="Wang S."/>
            <person name="Wang K."/>
            <person name="White C.S."/>
            <person name="Williams A.C."/>
            <person name="Williamson J."/>
            <person name="Wilson K."/>
            <person name="Woghiren I.O."/>
            <person name="Woodworth J.R."/>
            <person name="Worley K.C."/>
            <person name="Wright R.A."/>
            <person name="Wu W."/>
            <person name="Young L."/>
            <person name="Zhang L."/>
            <person name="Zhang J."/>
            <person name="Zhu Y."/>
            <person name="Muzny D.M."/>
            <person name="Weinstock G."/>
            <person name="Gibbs R.A."/>
        </authorList>
    </citation>
    <scope>NUCLEOTIDE SEQUENCE [LARGE SCALE GENOMIC DNA]</scope>
    <source>
        <strain evidence="16">LSR1</strain>
    </source>
</reference>
<evidence type="ECO:0000256" key="7">
    <source>
        <dbReference type="ARBA" id="ARBA00022777"/>
    </source>
</evidence>
<accession>A0A8R1X1U0</accession>
<dbReference type="SMART" id="SM00220">
    <property type="entry name" value="S_TKc"/>
    <property type="match status" value="1"/>
</dbReference>
<protein>
    <recommendedName>
        <fullName evidence="2">calcium/calmodulin-dependent protein kinase</fullName>
        <ecNumber evidence="2">2.7.11.17</ecNumber>
    </recommendedName>
</protein>
<feature type="region of interest" description="Disordered" evidence="13">
    <location>
        <begin position="85"/>
        <end position="110"/>
    </location>
</feature>
<dbReference type="GO" id="GO:0035556">
    <property type="term" value="P:intracellular signal transduction"/>
    <property type="evidence" value="ECO:0007669"/>
    <property type="project" value="TreeGrafter"/>
</dbReference>
<keyword evidence="7" id="KW-0418">Kinase</keyword>
<keyword evidence="6 12" id="KW-0547">Nucleotide-binding</keyword>
<sequence length="555" mass="60981">MQRDSMTTVQATSITGWKPSTVDVVASCRLTSSITASTDAISRHAAVSVDANPSTSPERPTTAAASTSVVSDTQQEQCASAVTVNDHHPCDPQQSSSATAAVADSPSDSQAVTCNKTESVTTAAVAATSSPRPICPNLPYSPACSPRFARRRPPLRECRVSVNVQSLDDPNVHQKLNQYKLIDSIGQGSYGLVKLAYNELDDKHYAMKILSKKKLMKKAGCFGRLNARRKGANPLDKVYREIALLKKLDHPNVVKLVEVLEDPDEDHLYLVFELLERGEVMQVPGDPPMSESKARAYFRDILLGLEYLHFQRIVHRDIKPSNLLIDASGHVKIADLGVCNEFDGSDDLLSSSAGTPAFAAPEVLDPSTKTYSGRALDVWALGCTLYAFVYGRLPYTADTVLAVHEQIRTQPVQWPVEPETSPQLVHLLHRLLDKDPDTRITLPAVKRHDWVTRAGAEALPTERDNYCQEPVEVSEEEMMNVVKSIPKLNTLILIKAMLKNHSFLNPFAVDESKRKLQSSNRSHSAPGACSWFGSRSLSAETTNLKPVKEHAVKEK</sequence>
<dbReference type="PROSITE" id="PS00107">
    <property type="entry name" value="PROTEIN_KINASE_ATP"/>
    <property type="match status" value="1"/>
</dbReference>
<keyword evidence="8 12" id="KW-0067">ATP-binding</keyword>
<dbReference type="EnsemblMetazoa" id="XM_008182007.3">
    <property type="protein sequence ID" value="XP_008180229.1"/>
    <property type="gene ID" value="LOC100165620"/>
</dbReference>
<reference evidence="15" key="2">
    <citation type="submission" date="2022-06" db="UniProtKB">
        <authorList>
            <consortium name="EnsemblMetazoa"/>
        </authorList>
    </citation>
    <scope>IDENTIFICATION</scope>
</reference>
<dbReference type="EnsemblMetazoa" id="XM_008182008.3">
    <property type="protein sequence ID" value="XP_008180230.1"/>
    <property type="gene ID" value="LOC100165620"/>
</dbReference>
<evidence type="ECO:0000256" key="13">
    <source>
        <dbReference type="SAM" id="MobiDB-lite"/>
    </source>
</evidence>
<dbReference type="EnsemblMetazoa" id="XM_008182006.3">
    <property type="protein sequence ID" value="XP_008180228.1"/>
    <property type="gene ID" value="LOC100165620"/>
</dbReference>
<dbReference type="RefSeq" id="XP_008180228.1">
    <property type="nucleotide sequence ID" value="XM_008182006.2"/>
</dbReference>
<name>A0A8R1X1U0_ACYPI</name>
<dbReference type="KEGG" id="api:100165620"/>
<evidence type="ECO:0000256" key="9">
    <source>
        <dbReference type="ARBA" id="ARBA00022860"/>
    </source>
</evidence>
<dbReference type="GeneID" id="100165620"/>
<dbReference type="PROSITE" id="PS00108">
    <property type="entry name" value="PROTEIN_KINASE_ST"/>
    <property type="match status" value="1"/>
</dbReference>
<dbReference type="FunFam" id="1.10.510.10:FF:000571">
    <property type="entry name" value="Maternal embryonic leucine zipper kinase"/>
    <property type="match status" value="1"/>
</dbReference>
<organism evidence="15 16">
    <name type="scientific">Acyrthosiphon pisum</name>
    <name type="common">Pea aphid</name>
    <dbReference type="NCBI Taxonomy" id="7029"/>
    <lineage>
        <taxon>Eukaryota</taxon>
        <taxon>Metazoa</taxon>
        <taxon>Ecdysozoa</taxon>
        <taxon>Arthropoda</taxon>
        <taxon>Hexapoda</taxon>
        <taxon>Insecta</taxon>
        <taxon>Pterygota</taxon>
        <taxon>Neoptera</taxon>
        <taxon>Paraneoptera</taxon>
        <taxon>Hemiptera</taxon>
        <taxon>Sternorrhyncha</taxon>
        <taxon>Aphidomorpha</taxon>
        <taxon>Aphidoidea</taxon>
        <taxon>Aphididae</taxon>
        <taxon>Macrosiphini</taxon>
        <taxon>Acyrthosiphon</taxon>
    </lineage>
</organism>
<comment type="subcellular location">
    <subcellularLocation>
        <location evidence="1">Cytoplasm</location>
    </subcellularLocation>
</comment>
<dbReference type="GO" id="GO:0005516">
    <property type="term" value="F:calmodulin binding"/>
    <property type="evidence" value="ECO:0007669"/>
    <property type="project" value="UniProtKB-KW"/>
</dbReference>
<feature type="region of interest" description="Disordered" evidence="13">
    <location>
        <begin position="48"/>
        <end position="69"/>
    </location>
</feature>
<dbReference type="PANTHER" id="PTHR24346">
    <property type="entry name" value="MAP/MICROTUBULE AFFINITY-REGULATING KINASE"/>
    <property type="match status" value="1"/>
</dbReference>